<keyword evidence="1" id="KW-0732">Signal</keyword>
<dbReference type="GO" id="GO:0005615">
    <property type="term" value="C:extracellular space"/>
    <property type="evidence" value="ECO:0007669"/>
    <property type="project" value="TreeGrafter"/>
</dbReference>
<name>A0A2T7P7X9_POMCA</name>
<sequence length="324" mass="35027">MMLSAIFLLTTVAGCVLAAQDQQGLQDGSHTALVATVESLLERIQGLEDLVRSQGQIFISEKQQWLAEKESLQIRVERLETLCSFNDVFPEKSTTDGNEAVRLAKDSQTHARAVFVRSDDSDPLVPVVTQLTARVNEVSAGLQTVKNEVVEASTSVYVHWGSSTCTSSAALVYSGEIGGSFFDTTGAAVNYLCLPLTDLTLADSSTVNDAQLYGGEYETQDAHQEKDPLCAVCRSSRATNVMIPAKTVCPAGWTSEYIGWLMGGWPGHNAASEFICVDSKMEERIGSERNDNGKLLYYTVTVCGSLPCPPYVNGKKVTCVVCSK</sequence>
<feature type="signal peptide" evidence="1">
    <location>
        <begin position="1"/>
        <end position="18"/>
    </location>
</feature>
<evidence type="ECO:0000256" key="1">
    <source>
        <dbReference type="SAM" id="SignalP"/>
    </source>
</evidence>
<keyword evidence="3" id="KW-1185">Reference proteome</keyword>
<dbReference type="OrthoDB" id="6272653at2759"/>
<dbReference type="InterPro" id="IPR051077">
    <property type="entry name" value="Ca-dependent_lectin"/>
</dbReference>
<dbReference type="PANTHER" id="PTHR24024:SF18">
    <property type="entry name" value="SHORT-CHAIN COLLAGEN C4-LIKE"/>
    <property type="match status" value="1"/>
</dbReference>
<comment type="caution">
    <text evidence="2">The sequence shown here is derived from an EMBL/GenBank/DDBJ whole genome shotgun (WGS) entry which is preliminary data.</text>
</comment>
<protein>
    <recommendedName>
        <fullName evidence="4">Short-chain collagen C4-like</fullName>
    </recommendedName>
</protein>
<dbReference type="PANTHER" id="PTHR24024">
    <property type="entry name" value="PULMONARY SURFACTANT-ASSOCIATED PROTEIN A"/>
    <property type="match status" value="1"/>
</dbReference>
<evidence type="ECO:0000313" key="2">
    <source>
        <dbReference type="EMBL" id="PVD29534.1"/>
    </source>
</evidence>
<dbReference type="AlphaFoldDB" id="A0A2T7P7X9"/>
<organism evidence="2 3">
    <name type="scientific">Pomacea canaliculata</name>
    <name type="common">Golden apple snail</name>
    <dbReference type="NCBI Taxonomy" id="400727"/>
    <lineage>
        <taxon>Eukaryota</taxon>
        <taxon>Metazoa</taxon>
        <taxon>Spiralia</taxon>
        <taxon>Lophotrochozoa</taxon>
        <taxon>Mollusca</taxon>
        <taxon>Gastropoda</taxon>
        <taxon>Caenogastropoda</taxon>
        <taxon>Architaenioglossa</taxon>
        <taxon>Ampullarioidea</taxon>
        <taxon>Ampullariidae</taxon>
        <taxon>Pomacea</taxon>
    </lineage>
</organism>
<accession>A0A2T7P7X9</accession>
<proteinExistence type="predicted"/>
<gene>
    <name evidence="2" type="ORF">C0Q70_08785</name>
</gene>
<reference evidence="2 3" key="1">
    <citation type="submission" date="2018-04" db="EMBL/GenBank/DDBJ databases">
        <title>The genome of golden apple snail Pomacea canaliculata provides insight into stress tolerance and invasive adaptation.</title>
        <authorList>
            <person name="Liu C."/>
            <person name="Liu B."/>
            <person name="Ren Y."/>
            <person name="Zhang Y."/>
            <person name="Wang H."/>
            <person name="Li S."/>
            <person name="Jiang F."/>
            <person name="Yin L."/>
            <person name="Zhang G."/>
            <person name="Qian W."/>
            <person name="Fan W."/>
        </authorList>
    </citation>
    <scope>NUCLEOTIDE SEQUENCE [LARGE SCALE GENOMIC DNA]</scope>
    <source>
        <strain evidence="2">SZHN2017</strain>
        <tissue evidence="2">Muscle</tissue>
    </source>
</reference>
<evidence type="ECO:0000313" key="3">
    <source>
        <dbReference type="Proteomes" id="UP000245119"/>
    </source>
</evidence>
<evidence type="ECO:0008006" key="4">
    <source>
        <dbReference type="Google" id="ProtNLM"/>
    </source>
</evidence>
<dbReference type="Proteomes" id="UP000245119">
    <property type="component" value="Linkage Group LG5"/>
</dbReference>
<dbReference type="EMBL" id="PZQS01000005">
    <property type="protein sequence ID" value="PVD29534.1"/>
    <property type="molecule type" value="Genomic_DNA"/>
</dbReference>
<feature type="chain" id="PRO_5015506704" description="Short-chain collagen C4-like" evidence="1">
    <location>
        <begin position="19"/>
        <end position="324"/>
    </location>
</feature>